<dbReference type="KEGG" id="abs:AZOBR_90002"/>
<evidence type="ECO:0000313" key="2">
    <source>
        <dbReference type="Proteomes" id="UP000007319"/>
    </source>
</evidence>
<keyword evidence="2" id="KW-1185">Reference proteome</keyword>
<proteinExistence type="predicted"/>
<reference evidence="1 2" key="1">
    <citation type="journal article" date="2011" name="PLoS Genet.">
        <title>Azospirillum genomes reveal transition of bacteria from aquatic to terrestrial environments.</title>
        <authorList>
            <person name="Wisniewski-Dye F."/>
            <person name="Borziak K."/>
            <person name="Khalsa-Moyers G."/>
            <person name="Alexandre G."/>
            <person name="Sukharnikov L.O."/>
            <person name="Wuichet K."/>
            <person name="Hurst G.B."/>
            <person name="McDonald W.H."/>
            <person name="Robertson J.S."/>
            <person name="Barbe V."/>
            <person name="Calteau A."/>
            <person name="Rouy Z."/>
            <person name="Mangenot S."/>
            <person name="Prigent-Combaret C."/>
            <person name="Normand P."/>
            <person name="Boyer M."/>
            <person name="Siguier P."/>
            <person name="Dessaux Y."/>
            <person name="Elmerich C."/>
            <person name="Condemine G."/>
            <person name="Krishnen G."/>
            <person name="Kennedy I."/>
            <person name="Paterson A.H."/>
            <person name="Gonzalez V."/>
            <person name="Mavingui P."/>
            <person name="Zhulin I.B."/>
        </authorList>
    </citation>
    <scope>NUCLEOTIDE SEQUENCE [LARGE SCALE GENOMIC DNA]</scope>
    <source>
        <strain evidence="1 2">Sp245</strain>
    </source>
</reference>
<name>A0A9P1JQ47_9PROT</name>
<dbReference type="AlphaFoldDB" id="A0A9P1JQ47"/>
<protein>
    <submittedName>
        <fullName evidence="1">Uncharacterized protein</fullName>
    </submittedName>
</protein>
<dbReference type="EMBL" id="HE577327">
    <property type="protein sequence ID" value="CCC97595.1"/>
    <property type="molecule type" value="Genomic_DNA"/>
</dbReference>
<accession>A0A9P1JQ47</accession>
<sequence length="27" mass="3235">MVKIKDSRLFQCFKLQHVAMYGVLICY</sequence>
<evidence type="ECO:0000313" key="1">
    <source>
        <dbReference type="EMBL" id="CCC97595.1"/>
    </source>
</evidence>
<dbReference type="Proteomes" id="UP000007319">
    <property type="component" value="Chromosome"/>
</dbReference>
<gene>
    <name evidence="1" type="ORF">AZOBR_90002</name>
</gene>
<organism evidence="1 2">
    <name type="scientific">Azospirillum baldaniorum</name>
    <dbReference type="NCBI Taxonomy" id="1064539"/>
    <lineage>
        <taxon>Bacteria</taxon>
        <taxon>Pseudomonadati</taxon>
        <taxon>Pseudomonadota</taxon>
        <taxon>Alphaproteobacteria</taxon>
        <taxon>Rhodospirillales</taxon>
        <taxon>Azospirillaceae</taxon>
        <taxon>Azospirillum</taxon>
    </lineage>
</organism>